<dbReference type="PATRIC" id="fig|178901.13.peg.1"/>
<organism evidence="1 2">
    <name type="scientific">Acetobacter malorum</name>
    <dbReference type="NCBI Taxonomy" id="178901"/>
    <lineage>
        <taxon>Bacteria</taxon>
        <taxon>Pseudomonadati</taxon>
        <taxon>Pseudomonadota</taxon>
        <taxon>Alphaproteobacteria</taxon>
        <taxon>Acetobacterales</taxon>
        <taxon>Acetobacteraceae</taxon>
        <taxon>Acetobacter</taxon>
    </lineage>
</organism>
<comment type="caution">
    <text evidence="1">The sequence shown here is derived from an EMBL/GenBank/DDBJ whole genome shotgun (WGS) entry which is preliminary data.</text>
</comment>
<reference evidence="1 2" key="1">
    <citation type="submission" date="2015-06" db="EMBL/GenBank/DDBJ databases">
        <title>Improved classification and identification of acetic acid bacteria using matrix-assisted laser desorption/ionization time-of-flight mass spectrometry; Gluconobacter nephelii and Gluconobacter uchimurae are later heterotypic synonyms of Gluconobacter japonicus and Gluconobacter oxydans, respectively.</title>
        <authorList>
            <person name="Li L."/>
            <person name="Cleenwerck I."/>
            <person name="De Vuyst L."/>
            <person name="Vandamme P."/>
        </authorList>
    </citation>
    <scope>NUCLEOTIDE SEQUENCE [LARGE SCALE GENOMIC DNA]</scope>
    <source>
        <strain evidence="1 2">LMG 1552</strain>
    </source>
</reference>
<dbReference type="AlphaFoldDB" id="A0A149RK24"/>
<protein>
    <submittedName>
        <fullName evidence="1">Uncharacterized protein</fullName>
    </submittedName>
</protein>
<evidence type="ECO:0000313" key="1">
    <source>
        <dbReference type="EMBL" id="KXV14157.1"/>
    </source>
</evidence>
<accession>A0A149RK24</accession>
<dbReference type="Proteomes" id="UP000075526">
    <property type="component" value="Unassembled WGS sequence"/>
</dbReference>
<dbReference type="EMBL" id="LHZF01000174">
    <property type="protein sequence ID" value="KXV14157.1"/>
    <property type="molecule type" value="Genomic_DNA"/>
</dbReference>
<sequence>MVARKVACPHEKTLRRAAMPIGLKQFYIRRLKGPRLAAIGAKFVWIGLPDHALLYGRTLARVHARSGDVATLSGYLGAGRAFADAIATFSTAYATRPKRTGKRFVPRLRRDGFRRSCR</sequence>
<dbReference type="InterPro" id="IPR018721">
    <property type="entry name" value="DUF2252"/>
</dbReference>
<proteinExistence type="predicted"/>
<dbReference type="Pfam" id="PF10009">
    <property type="entry name" value="DUF2252"/>
    <property type="match status" value="1"/>
</dbReference>
<name>A0A149RK24_9PROT</name>
<evidence type="ECO:0000313" key="2">
    <source>
        <dbReference type="Proteomes" id="UP000075526"/>
    </source>
</evidence>
<gene>
    <name evidence="1" type="ORF">AD933_12865</name>
</gene>